<evidence type="ECO:0000313" key="5">
    <source>
        <dbReference type="EMBL" id="VAW19954.1"/>
    </source>
</evidence>
<dbReference type="GO" id="GO:0004039">
    <property type="term" value="F:allophanate hydrolase activity"/>
    <property type="evidence" value="ECO:0007669"/>
    <property type="project" value="UniProtKB-EC"/>
</dbReference>
<dbReference type="EC" id="3.5.1.54" evidence="5"/>
<dbReference type="SUPFAM" id="SSF50891">
    <property type="entry name" value="Cyclophilin-like"/>
    <property type="match status" value="1"/>
</dbReference>
<sequence>MTKIKFIKVGPLVSIQDNGRFGALGHGAAASGPMDRSAYKLAAQMLMQDNHKVANTALESAGGLLKFSIEKANINAAFCGGQFNLKINGVSRQWNAVHALSAGDIIEVAPGASGNYALIRMDHEFVVPEVINSYATNTVAHLGGYENRLIKAGDAISLTAASDETHSSAKISNNDENAPIRFVWGMHAEKFSSHVRNEFLKNTFVISSMLNRMGVRLMDKGNVFKDKLDLSLVSDAIVPGDVQILGDGTPIVLMRDHQPTGGYPRIATVISADLDRFSQLRPGAKVEFCAVTVDHAHKLIKQAK</sequence>
<gene>
    <name evidence="5" type="ORF">MNBD_ALPHA11-879</name>
</gene>
<evidence type="ECO:0000256" key="1">
    <source>
        <dbReference type="ARBA" id="ARBA00022741"/>
    </source>
</evidence>
<feature type="domain" description="Carboxyltransferase" evidence="4">
    <location>
        <begin position="25"/>
        <end position="304"/>
    </location>
</feature>
<protein>
    <submittedName>
        <fullName evidence="5">Allophanate hydrolase 2 subunit 2</fullName>
        <ecNumber evidence="5">3.5.1.54</ecNumber>
    </submittedName>
</protein>
<name>A0A3B0UI29_9ZZZZ</name>
<dbReference type="PANTHER" id="PTHR43309">
    <property type="entry name" value="5-OXOPROLINASE SUBUNIT C"/>
    <property type="match status" value="1"/>
</dbReference>
<dbReference type="InterPro" id="IPR029000">
    <property type="entry name" value="Cyclophilin-like_dom_sf"/>
</dbReference>
<dbReference type="AlphaFoldDB" id="A0A3B0UI29"/>
<proteinExistence type="predicted"/>
<dbReference type="GO" id="GO:0005524">
    <property type="term" value="F:ATP binding"/>
    <property type="evidence" value="ECO:0007669"/>
    <property type="project" value="UniProtKB-KW"/>
</dbReference>
<reference evidence="5" key="1">
    <citation type="submission" date="2018-06" db="EMBL/GenBank/DDBJ databases">
        <authorList>
            <person name="Zhirakovskaya E."/>
        </authorList>
    </citation>
    <scope>NUCLEOTIDE SEQUENCE</scope>
</reference>
<dbReference type="InterPro" id="IPR003778">
    <property type="entry name" value="CT_A_B"/>
</dbReference>
<dbReference type="Gene3D" id="2.40.100.10">
    <property type="entry name" value="Cyclophilin-like"/>
    <property type="match status" value="1"/>
</dbReference>
<evidence type="ECO:0000256" key="2">
    <source>
        <dbReference type="ARBA" id="ARBA00022801"/>
    </source>
</evidence>
<dbReference type="EMBL" id="UOEQ01000245">
    <property type="protein sequence ID" value="VAW19954.1"/>
    <property type="molecule type" value="Genomic_DNA"/>
</dbReference>
<dbReference type="InterPro" id="IPR052708">
    <property type="entry name" value="PxpC"/>
</dbReference>
<keyword evidence="2 5" id="KW-0378">Hydrolase</keyword>
<evidence type="ECO:0000259" key="4">
    <source>
        <dbReference type="SMART" id="SM00797"/>
    </source>
</evidence>
<dbReference type="SMART" id="SM00797">
    <property type="entry name" value="AHS2"/>
    <property type="match status" value="1"/>
</dbReference>
<keyword evidence="3" id="KW-0067">ATP-binding</keyword>
<dbReference type="PANTHER" id="PTHR43309:SF5">
    <property type="entry name" value="5-OXOPROLINASE SUBUNIT C"/>
    <property type="match status" value="1"/>
</dbReference>
<evidence type="ECO:0000256" key="3">
    <source>
        <dbReference type="ARBA" id="ARBA00022840"/>
    </source>
</evidence>
<organism evidence="5">
    <name type="scientific">hydrothermal vent metagenome</name>
    <dbReference type="NCBI Taxonomy" id="652676"/>
    <lineage>
        <taxon>unclassified sequences</taxon>
        <taxon>metagenomes</taxon>
        <taxon>ecological metagenomes</taxon>
    </lineage>
</organism>
<dbReference type="Pfam" id="PF02626">
    <property type="entry name" value="CT_A_B"/>
    <property type="match status" value="1"/>
</dbReference>
<keyword evidence="1" id="KW-0547">Nucleotide-binding</keyword>
<accession>A0A3B0UI29</accession>